<evidence type="ECO:0000256" key="1">
    <source>
        <dbReference type="SAM" id="Phobius"/>
    </source>
</evidence>
<dbReference type="InterPro" id="IPR030395">
    <property type="entry name" value="GP_PDE_dom"/>
</dbReference>
<keyword evidence="1" id="KW-0812">Transmembrane</keyword>
<dbReference type="PANTHER" id="PTHR46211">
    <property type="entry name" value="GLYCEROPHOSPHORYL DIESTER PHOSPHODIESTERASE"/>
    <property type="match status" value="1"/>
</dbReference>
<dbReference type="Pfam" id="PF03009">
    <property type="entry name" value="GDPD"/>
    <property type="match status" value="1"/>
</dbReference>
<dbReference type="GO" id="GO:0006629">
    <property type="term" value="P:lipid metabolic process"/>
    <property type="evidence" value="ECO:0007669"/>
    <property type="project" value="InterPro"/>
</dbReference>
<dbReference type="GO" id="GO:0008081">
    <property type="term" value="F:phosphoric diester hydrolase activity"/>
    <property type="evidence" value="ECO:0007669"/>
    <property type="project" value="InterPro"/>
</dbReference>
<protein>
    <submittedName>
        <fullName evidence="3">Glycerophosphodiester phosphodiesterase</fullName>
    </submittedName>
</protein>
<keyword evidence="1" id="KW-0472">Membrane</keyword>
<dbReference type="PANTHER" id="PTHR46211:SF14">
    <property type="entry name" value="GLYCEROPHOSPHODIESTER PHOSPHODIESTERASE"/>
    <property type="match status" value="1"/>
</dbReference>
<dbReference type="OrthoDB" id="384721at2"/>
<dbReference type="RefSeq" id="WP_124766207.1">
    <property type="nucleotide sequence ID" value="NZ_JAFBDY010000036.1"/>
</dbReference>
<evidence type="ECO:0000313" key="4">
    <source>
        <dbReference type="Proteomes" id="UP000274033"/>
    </source>
</evidence>
<reference evidence="3 4" key="1">
    <citation type="journal article" date="2013" name="J. Microbiol.">
        <title>Lysinibacillus chungkukjangi sp. nov., isolated from Chungkukjang, Korean fermented soybean food.</title>
        <authorList>
            <person name="Kim S.J."/>
            <person name="Jang Y.H."/>
            <person name="Hamada M."/>
            <person name="Ahn J.H."/>
            <person name="Weon H.Y."/>
            <person name="Suzuki K."/>
            <person name="Whang K.S."/>
            <person name="Kwon S.W."/>
        </authorList>
    </citation>
    <scope>NUCLEOTIDE SEQUENCE [LARGE SCALE GENOMIC DNA]</scope>
    <source>
        <strain evidence="3 4">MCCC 1A12701</strain>
    </source>
</reference>
<accession>A0A3N9UPC2</accession>
<feature type="domain" description="GP-PDE" evidence="2">
    <location>
        <begin position="42"/>
        <end position="280"/>
    </location>
</feature>
<dbReference type="Gene3D" id="3.20.20.190">
    <property type="entry name" value="Phosphatidylinositol (PI) phosphodiesterase"/>
    <property type="match status" value="1"/>
</dbReference>
<gene>
    <name evidence="3" type="ORF">EBB45_15275</name>
</gene>
<dbReference type="EMBL" id="RRCT01000016">
    <property type="protein sequence ID" value="RQW73766.1"/>
    <property type="molecule type" value="Genomic_DNA"/>
</dbReference>
<evidence type="ECO:0000259" key="2">
    <source>
        <dbReference type="PROSITE" id="PS51704"/>
    </source>
</evidence>
<proteinExistence type="predicted"/>
<dbReference type="Proteomes" id="UP000274033">
    <property type="component" value="Unassembled WGS sequence"/>
</dbReference>
<dbReference type="AlphaFoldDB" id="A0A3N9UPC2"/>
<feature type="transmembrane region" description="Helical" evidence="1">
    <location>
        <begin position="9"/>
        <end position="28"/>
    </location>
</feature>
<organism evidence="3 4">
    <name type="scientific">Lysinibacillus composti</name>
    <dbReference type="NCBI Taxonomy" id="720633"/>
    <lineage>
        <taxon>Bacteria</taxon>
        <taxon>Bacillati</taxon>
        <taxon>Bacillota</taxon>
        <taxon>Bacilli</taxon>
        <taxon>Bacillales</taxon>
        <taxon>Bacillaceae</taxon>
        <taxon>Lysinibacillus</taxon>
    </lineage>
</organism>
<comment type="caution">
    <text evidence="3">The sequence shown here is derived from an EMBL/GenBank/DDBJ whole genome shotgun (WGS) entry which is preliminary data.</text>
</comment>
<name>A0A3N9UPC2_9BACI</name>
<sequence length="282" mass="31722">MVKMHSGKLNYGVGVVIVLMIGVILLLGSREIEAEPAIEMSPKIFAHRGAKDRFNESTLSSYEIAANDKVDALELDLRMTKDGALIVMHDATIDRTTNGSGKVSDLTLEEVKSFSTEGEFNKKVLKEEIPTLEEVLKKFGGTQSYYIETRLVNGETIMEKPMIELLNTYQLIVNNKVLIQSFSEESLERVSSLAPQVPLTLLFRKGKFDLEKALTVPYEAVGIESSDVTINIVNALHKVGKEIHVFFNNPKTMLDEQKRMKELNIDGYFTDNITYTKELLNR</sequence>
<evidence type="ECO:0000313" key="3">
    <source>
        <dbReference type="EMBL" id="RQW73766.1"/>
    </source>
</evidence>
<keyword evidence="4" id="KW-1185">Reference proteome</keyword>
<dbReference type="InterPro" id="IPR017946">
    <property type="entry name" value="PLC-like_Pdiesterase_TIM-brl"/>
</dbReference>
<dbReference type="PROSITE" id="PS51704">
    <property type="entry name" value="GP_PDE"/>
    <property type="match status" value="1"/>
</dbReference>
<keyword evidence="1" id="KW-1133">Transmembrane helix</keyword>
<dbReference type="SUPFAM" id="SSF51695">
    <property type="entry name" value="PLC-like phosphodiesterases"/>
    <property type="match status" value="1"/>
</dbReference>